<name>A0A382MZS7_9ZZZZ</name>
<gene>
    <name evidence="1" type="ORF">METZ01_LOCUS307243</name>
</gene>
<dbReference type="AlphaFoldDB" id="A0A382MZS7"/>
<reference evidence="1" key="1">
    <citation type="submission" date="2018-05" db="EMBL/GenBank/DDBJ databases">
        <authorList>
            <person name="Lanie J.A."/>
            <person name="Ng W.-L."/>
            <person name="Kazmierczak K.M."/>
            <person name="Andrzejewski T.M."/>
            <person name="Davidsen T.M."/>
            <person name="Wayne K.J."/>
            <person name="Tettelin H."/>
            <person name="Glass J.I."/>
            <person name="Rusch D."/>
            <person name="Podicherti R."/>
            <person name="Tsui H.-C.T."/>
            <person name="Winkler M.E."/>
        </authorList>
    </citation>
    <scope>NUCLEOTIDE SEQUENCE</scope>
</reference>
<dbReference type="GO" id="GO:0050660">
    <property type="term" value="F:flavin adenine dinucleotide binding"/>
    <property type="evidence" value="ECO:0007669"/>
    <property type="project" value="InterPro"/>
</dbReference>
<accession>A0A382MZS7</accession>
<organism evidence="1">
    <name type="scientific">marine metagenome</name>
    <dbReference type="NCBI Taxonomy" id="408172"/>
    <lineage>
        <taxon>unclassified sequences</taxon>
        <taxon>metagenomes</taxon>
        <taxon>ecological metagenomes</taxon>
    </lineage>
</organism>
<sequence>MDETQGLVSDATTRIFQDLGNPQTLNNAEDDVWREPLWSALEDAGLTTAWVSDELGGAGAGIGAGFAVLRVAGQFAAPVALAETLLANWLLE</sequence>
<protein>
    <recommendedName>
        <fullName evidence="2">Acyl-CoA dehydrogenase/oxidase N-terminal domain-containing protein</fullName>
    </recommendedName>
</protein>
<dbReference type="EMBL" id="UINC01097026">
    <property type="protein sequence ID" value="SVC54389.1"/>
    <property type="molecule type" value="Genomic_DNA"/>
</dbReference>
<dbReference type="Gene3D" id="1.10.540.10">
    <property type="entry name" value="Acyl-CoA dehydrogenase/oxidase, N-terminal domain"/>
    <property type="match status" value="1"/>
</dbReference>
<feature type="non-terminal residue" evidence="1">
    <location>
        <position position="92"/>
    </location>
</feature>
<dbReference type="GO" id="GO:0016627">
    <property type="term" value="F:oxidoreductase activity, acting on the CH-CH group of donors"/>
    <property type="evidence" value="ECO:0007669"/>
    <property type="project" value="InterPro"/>
</dbReference>
<dbReference type="InterPro" id="IPR037069">
    <property type="entry name" value="AcylCoA_DH/ox_N_sf"/>
</dbReference>
<evidence type="ECO:0008006" key="2">
    <source>
        <dbReference type="Google" id="ProtNLM"/>
    </source>
</evidence>
<evidence type="ECO:0000313" key="1">
    <source>
        <dbReference type="EMBL" id="SVC54389.1"/>
    </source>
</evidence>
<proteinExistence type="predicted"/>
<dbReference type="SUPFAM" id="SSF56645">
    <property type="entry name" value="Acyl-CoA dehydrogenase NM domain-like"/>
    <property type="match status" value="1"/>
</dbReference>
<dbReference type="InterPro" id="IPR009100">
    <property type="entry name" value="AcylCoA_DH/oxidase_NM_dom_sf"/>
</dbReference>